<name>A0A396HDK0_MEDTR</name>
<dbReference type="InterPro" id="IPR053151">
    <property type="entry name" value="RNase_H-like"/>
</dbReference>
<dbReference type="Gramene" id="rna35832">
    <property type="protein sequence ID" value="RHN51402.1"/>
    <property type="gene ID" value="gene35832"/>
</dbReference>
<feature type="domain" description="RNase H type-1" evidence="1">
    <location>
        <begin position="11"/>
        <end position="93"/>
    </location>
</feature>
<dbReference type="AlphaFoldDB" id="A0A396HDK0"/>
<dbReference type="GO" id="GO:0004523">
    <property type="term" value="F:RNA-DNA hybrid ribonuclease activity"/>
    <property type="evidence" value="ECO:0007669"/>
    <property type="project" value="InterPro"/>
</dbReference>
<dbReference type="GO" id="GO:0003676">
    <property type="term" value="F:nucleic acid binding"/>
    <property type="evidence" value="ECO:0007669"/>
    <property type="project" value="InterPro"/>
</dbReference>
<dbReference type="InterPro" id="IPR002156">
    <property type="entry name" value="RNaseH_domain"/>
</dbReference>
<dbReference type="SUPFAM" id="SSF53098">
    <property type="entry name" value="Ribonuclease H-like"/>
    <property type="match status" value="1"/>
</dbReference>
<sequence length="131" mass="15301">MLICFGENTGIGNSLHAELSGAMRAIELAISHQWLNLWLEVDSELVIRAFKNQSIVPWHLRNRWMNCMLLTRNMNFIATHIFRERNVCADLLAFTGHNLDNFTVWMNVPTCITEPYIKNRLGMPNFRFVTY</sequence>
<evidence type="ECO:0000313" key="3">
    <source>
        <dbReference type="Proteomes" id="UP000265566"/>
    </source>
</evidence>
<dbReference type="EMBL" id="PSQE01000006">
    <property type="protein sequence ID" value="RHN51402.1"/>
    <property type="molecule type" value="Genomic_DNA"/>
</dbReference>
<proteinExistence type="predicted"/>
<accession>A0A396HDK0</accession>
<dbReference type="CDD" id="cd06222">
    <property type="entry name" value="RNase_H_like"/>
    <property type="match status" value="1"/>
</dbReference>
<protein>
    <submittedName>
        <fullName evidence="2">Putative ribonuclease H-like domain-containing protein</fullName>
    </submittedName>
</protein>
<dbReference type="PANTHER" id="PTHR47723">
    <property type="entry name" value="OS05G0353850 PROTEIN"/>
    <property type="match status" value="1"/>
</dbReference>
<evidence type="ECO:0000259" key="1">
    <source>
        <dbReference type="Pfam" id="PF13456"/>
    </source>
</evidence>
<dbReference type="Proteomes" id="UP000265566">
    <property type="component" value="Chromosome 6"/>
</dbReference>
<dbReference type="Gene3D" id="3.30.420.10">
    <property type="entry name" value="Ribonuclease H-like superfamily/Ribonuclease H"/>
    <property type="match status" value="1"/>
</dbReference>
<dbReference type="Pfam" id="PF13456">
    <property type="entry name" value="RVT_3"/>
    <property type="match status" value="1"/>
</dbReference>
<dbReference type="InterPro" id="IPR036397">
    <property type="entry name" value="RNaseH_sf"/>
</dbReference>
<organism evidence="2 3">
    <name type="scientific">Medicago truncatula</name>
    <name type="common">Barrel medic</name>
    <name type="synonym">Medicago tribuloides</name>
    <dbReference type="NCBI Taxonomy" id="3880"/>
    <lineage>
        <taxon>Eukaryota</taxon>
        <taxon>Viridiplantae</taxon>
        <taxon>Streptophyta</taxon>
        <taxon>Embryophyta</taxon>
        <taxon>Tracheophyta</taxon>
        <taxon>Spermatophyta</taxon>
        <taxon>Magnoliopsida</taxon>
        <taxon>eudicotyledons</taxon>
        <taxon>Gunneridae</taxon>
        <taxon>Pentapetalae</taxon>
        <taxon>rosids</taxon>
        <taxon>fabids</taxon>
        <taxon>Fabales</taxon>
        <taxon>Fabaceae</taxon>
        <taxon>Papilionoideae</taxon>
        <taxon>50 kb inversion clade</taxon>
        <taxon>NPAAA clade</taxon>
        <taxon>Hologalegina</taxon>
        <taxon>IRL clade</taxon>
        <taxon>Trifolieae</taxon>
        <taxon>Medicago</taxon>
    </lineage>
</organism>
<dbReference type="InterPro" id="IPR012337">
    <property type="entry name" value="RNaseH-like_sf"/>
</dbReference>
<comment type="caution">
    <text evidence="2">The sequence shown here is derived from an EMBL/GenBank/DDBJ whole genome shotgun (WGS) entry which is preliminary data.</text>
</comment>
<dbReference type="InterPro" id="IPR044730">
    <property type="entry name" value="RNase_H-like_dom_plant"/>
</dbReference>
<reference evidence="3" key="1">
    <citation type="journal article" date="2018" name="Nat. Plants">
        <title>Whole-genome landscape of Medicago truncatula symbiotic genes.</title>
        <authorList>
            <person name="Pecrix Y."/>
            <person name="Staton S.E."/>
            <person name="Sallet E."/>
            <person name="Lelandais-Briere C."/>
            <person name="Moreau S."/>
            <person name="Carrere S."/>
            <person name="Blein T."/>
            <person name="Jardinaud M.F."/>
            <person name="Latrasse D."/>
            <person name="Zouine M."/>
            <person name="Zahm M."/>
            <person name="Kreplak J."/>
            <person name="Mayjonade B."/>
            <person name="Satge C."/>
            <person name="Perez M."/>
            <person name="Cauet S."/>
            <person name="Marande W."/>
            <person name="Chantry-Darmon C."/>
            <person name="Lopez-Roques C."/>
            <person name="Bouchez O."/>
            <person name="Berard A."/>
            <person name="Debelle F."/>
            <person name="Munos S."/>
            <person name="Bendahmane A."/>
            <person name="Berges H."/>
            <person name="Niebel A."/>
            <person name="Buitink J."/>
            <person name="Frugier F."/>
            <person name="Benhamed M."/>
            <person name="Crespi M."/>
            <person name="Gouzy J."/>
            <person name="Gamas P."/>
        </authorList>
    </citation>
    <scope>NUCLEOTIDE SEQUENCE [LARGE SCALE GENOMIC DNA]</scope>
    <source>
        <strain evidence="3">cv. Jemalong A17</strain>
    </source>
</reference>
<dbReference type="PANTHER" id="PTHR47723:SF23">
    <property type="entry name" value="REVERSE TRANSCRIPTASE-LIKE PROTEIN"/>
    <property type="match status" value="1"/>
</dbReference>
<gene>
    <name evidence="2" type="ORF">MtrunA17_Chr6g0468161</name>
</gene>
<evidence type="ECO:0000313" key="2">
    <source>
        <dbReference type="EMBL" id="RHN51402.1"/>
    </source>
</evidence>